<dbReference type="Gene3D" id="3.30.1360.40">
    <property type="match status" value="1"/>
</dbReference>
<dbReference type="Gene3D" id="2.40.100.10">
    <property type="entry name" value="Cyclophilin-like"/>
    <property type="match status" value="1"/>
</dbReference>
<dbReference type="EMBL" id="JBHSPX010000008">
    <property type="protein sequence ID" value="MFC6066640.1"/>
    <property type="molecule type" value="Genomic_DNA"/>
</dbReference>
<reference evidence="6" key="1">
    <citation type="journal article" date="2019" name="Int. J. Syst. Evol. Microbiol.">
        <title>The Global Catalogue of Microorganisms (GCM) 10K type strain sequencing project: providing services to taxonomists for standard genome sequencing and annotation.</title>
        <authorList>
            <consortium name="The Broad Institute Genomics Platform"/>
            <consortium name="The Broad Institute Genome Sequencing Center for Infectious Disease"/>
            <person name="Wu L."/>
            <person name="Ma J."/>
        </authorList>
    </citation>
    <scope>NUCLEOTIDE SEQUENCE [LARGE SCALE GENOMIC DNA]</scope>
    <source>
        <strain evidence="6">CGMCC 1.15180</strain>
    </source>
</reference>
<accession>A0ABW1MS83</accession>
<evidence type="ECO:0000313" key="5">
    <source>
        <dbReference type="EMBL" id="MFC6066640.1"/>
    </source>
</evidence>
<protein>
    <submittedName>
        <fullName evidence="5">Carboxyltransferase domain-containing protein</fullName>
    </submittedName>
</protein>
<dbReference type="Pfam" id="PF02682">
    <property type="entry name" value="CT_C_D"/>
    <property type="match status" value="1"/>
</dbReference>
<proteinExistence type="predicted"/>
<name>A0ABW1MS83_9ACTN</name>
<evidence type="ECO:0000256" key="2">
    <source>
        <dbReference type="ARBA" id="ARBA00022801"/>
    </source>
</evidence>
<keyword evidence="6" id="KW-1185">Reference proteome</keyword>
<keyword evidence="1" id="KW-0547">Nucleotide-binding</keyword>
<dbReference type="SMART" id="SM00796">
    <property type="entry name" value="AHS1"/>
    <property type="match status" value="1"/>
</dbReference>
<evidence type="ECO:0000256" key="1">
    <source>
        <dbReference type="ARBA" id="ARBA00022741"/>
    </source>
</evidence>
<organism evidence="5 6">
    <name type="scientific">Streptomyces ochraceiscleroticus</name>
    <dbReference type="NCBI Taxonomy" id="47761"/>
    <lineage>
        <taxon>Bacteria</taxon>
        <taxon>Bacillati</taxon>
        <taxon>Actinomycetota</taxon>
        <taxon>Actinomycetes</taxon>
        <taxon>Kitasatosporales</taxon>
        <taxon>Streptomycetaceae</taxon>
        <taxon>Streptomyces</taxon>
    </lineage>
</organism>
<dbReference type="InterPro" id="IPR010016">
    <property type="entry name" value="PxpB"/>
</dbReference>
<gene>
    <name evidence="5" type="ORF">ACFP4F_29430</name>
</gene>
<evidence type="ECO:0000313" key="6">
    <source>
        <dbReference type="Proteomes" id="UP001596139"/>
    </source>
</evidence>
<dbReference type="PANTHER" id="PTHR34698:SF2">
    <property type="entry name" value="5-OXOPROLINASE SUBUNIT B"/>
    <property type="match status" value="1"/>
</dbReference>
<dbReference type="RefSeq" id="WP_037801091.1">
    <property type="nucleotide sequence ID" value="NZ_JBHSPX010000008.1"/>
</dbReference>
<keyword evidence="3" id="KW-0067">ATP-binding</keyword>
<evidence type="ECO:0000259" key="4">
    <source>
        <dbReference type="SMART" id="SM00796"/>
    </source>
</evidence>
<dbReference type="Proteomes" id="UP001596139">
    <property type="component" value="Unassembled WGS sequence"/>
</dbReference>
<keyword evidence="2" id="KW-0378">Hydrolase</keyword>
<evidence type="ECO:0000256" key="3">
    <source>
        <dbReference type="ARBA" id="ARBA00022840"/>
    </source>
</evidence>
<dbReference type="InterPro" id="IPR029000">
    <property type="entry name" value="Cyclophilin-like_dom_sf"/>
</dbReference>
<dbReference type="PANTHER" id="PTHR34698">
    <property type="entry name" value="5-OXOPROLINASE SUBUNIT B"/>
    <property type="match status" value="1"/>
</dbReference>
<feature type="domain" description="Carboxyltransferase" evidence="4">
    <location>
        <begin position="17"/>
        <end position="245"/>
    </location>
</feature>
<dbReference type="SUPFAM" id="SSF160467">
    <property type="entry name" value="PH0987 N-terminal domain-like"/>
    <property type="match status" value="1"/>
</dbReference>
<comment type="caution">
    <text evidence="5">The sequence shown here is derived from an EMBL/GenBank/DDBJ whole genome shotgun (WGS) entry which is preliminary data.</text>
</comment>
<dbReference type="SUPFAM" id="SSF50891">
    <property type="entry name" value="Cyclophilin-like"/>
    <property type="match status" value="1"/>
</dbReference>
<dbReference type="InterPro" id="IPR003833">
    <property type="entry name" value="CT_C_D"/>
</dbReference>
<sequence>MAAIIERSELPEDRPTVTYRSAGDRYVLVEYGAEATVDLCANFFVHAVARRIAACPIPGVAETAPGLRSLLVRFSPRQTSQSAVVEALEAVHHEVPPPSSLTVPSRRIVLPIAFDDSTSREAIHRYLITVRPDAPNVVNGNNVDYVARYNGFADREALYSTILRTEWWNAFTGFYPGLPSLLPMDPRCKVAAPKYNPARTWTAEGAVGLGGPCIVIHPLETPGSYQLLGRTLPITDLFRNERSRLLDPVLFLFGDRVRFERVEESELIELRRQVFEGTYEYRIEVGQYSIAEHLAEVSRVSDEVRSRHLELTAAMREVKVP</sequence>